<evidence type="ECO:0000256" key="4">
    <source>
        <dbReference type="SAM" id="SignalP"/>
    </source>
</evidence>
<evidence type="ECO:0000256" key="3">
    <source>
        <dbReference type="SAM" id="MobiDB-lite"/>
    </source>
</evidence>
<feature type="chain" id="PRO_5042083980" evidence="4">
    <location>
        <begin position="25"/>
        <end position="315"/>
    </location>
</feature>
<dbReference type="GO" id="GO:0003723">
    <property type="term" value="F:RNA binding"/>
    <property type="evidence" value="ECO:0007669"/>
    <property type="project" value="InterPro"/>
</dbReference>
<feature type="region of interest" description="Disordered" evidence="3">
    <location>
        <begin position="277"/>
        <end position="315"/>
    </location>
</feature>
<dbReference type="Proteomes" id="UP001205105">
    <property type="component" value="Unassembled WGS sequence"/>
</dbReference>
<evidence type="ECO:0000256" key="2">
    <source>
        <dbReference type="RuleBase" id="RU004328"/>
    </source>
</evidence>
<name>A0AAD5H1W3_9CHLO</name>
<comment type="caution">
    <text evidence="5">The sequence shown here is derived from an EMBL/GenBank/DDBJ whole genome shotgun (WGS) entry which is preliminary data.</text>
</comment>
<dbReference type="EMBL" id="JADXDR010000193">
    <property type="protein sequence ID" value="KAI7836332.1"/>
    <property type="molecule type" value="Genomic_DNA"/>
</dbReference>
<dbReference type="AlphaFoldDB" id="A0AAD5H1W3"/>
<evidence type="ECO:0000313" key="5">
    <source>
        <dbReference type="EMBL" id="KAI7836332.1"/>
    </source>
</evidence>
<reference evidence="5" key="1">
    <citation type="submission" date="2020-11" db="EMBL/GenBank/DDBJ databases">
        <title>Chlorella ohadii genome sequencing and assembly.</title>
        <authorList>
            <person name="Murik O."/>
            <person name="Treves H."/>
            <person name="Kedem I."/>
            <person name="Shotland Y."/>
            <person name="Kaplan A."/>
        </authorList>
    </citation>
    <scope>NUCLEOTIDE SEQUENCE</scope>
    <source>
        <strain evidence="5">1</strain>
    </source>
</reference>
<organism evidence="5 6">
    <name type="scientific">Chlorella ohadii</name>
    <dbReference type="NCBI Taxonomy" id="2649997"/>
    <lineage>
        <taxon>Eukaryota</taxon>
        <taxon>Viridiplantae</taxon>
        <taxon>Chlorophyta</taxon>
        <taxon>core chlorophytes</taxon>
        <taxon>Trebouxiophyceae</taxon>
        <taxon>Chlorellales</taxon>
        <taxon>Chlorellaceae</taxon>
        <taxon>Chlorella clade</taxon>
        <taxon>Chlorella</taxon>
    </lineage>
</organism>
<sequence length="315" mass="32287">MQAATATPLVLALLLIATVGAARAQDEVLVLRRDWTPSTCSLPSVTCKEHPDSFSIDSLYLANGTTAEARTACTGKPPLELPQLEAAGLALGDVACAFQNYDPGTTSLEPVWRYQWDQFGACTPASTATDFFRLGLDLDRRFPLPQDIASGTSGAQLVAAIRSAFGATPYVACEPGDGLLRYIQLCFDPASGDIRDCGWTTQAACSGPLRVPRTGRGAGFPACQDYYPPGASGGDSGGTSTGAKVGALVGGVVGGMLLGAAVIGVSYRAYTRCTAGGGKGSAGSTSGPLLEGAGASDTPRQTLPLYSSRLAPVPE</sequence>
<evidence type="ECO:0000256" key="1">
    <source>
        <dbReference type="ARBA" id="ARBA00007469"/>
    </source>
</evidence>
<dbReference type="InterPro" id="IPR036430">
    <property type="entry name" value="RNase_T2-like_sf"/>
</dbReference>
<protein>
    <submittedName>
        <fullName evidence="5">Uncharacterized protein</fullName>
    </submittedName>
</protein>
<evidence type="ECO:0000313" key="6">
    <source>
        <dbReference type="Proteomes" id="UP001205105"/>
    </source>
</evidence>
<proteinExistence type="inferred from homology"/>
<gene>
    <name evidence="5" type="ORF">COHA_009791</name>
</gene>
<feature type="signal peptide" evidence="4">
    <location>
        <begin position="1"/>
        <end position="24"/>
    </location>
</feature>
<accession>A0AAD5H1W3</accession>
<dbReference type="SUPFAM" id="SSF55895">
    <property type="entry name" value="Ribonuclease Rh-like"/>
    <property type="match status" value="1"/>
</dbReference>
<keyword evidence="6" id="KW-1185">Reference proteome</keyword>
<dbReference type="Pfam" id="PF00445">
    <property type="entry name" value="Ribonuclease_T2"/>
    <property type="match status" value="1"/>
</dbReference>
<dbReference type="GO" id="GO:0033897">
    <property type="term" value="F:ribonuclease T2 activity"/>
    <property type="evidence" value="ECO:0007669"/>
    <property type="project" value="InterPro"/>
</dbReference>
<dbReference type="InterPro" id="IPR001568">
    <property type="entry name" value="RNase_T2-like"/>
</dbReference>
<dbReference type="PANTHER" id="PTHR11240">
    <property type="entry name" value="RIBONUCLEASE T2"/>
    <property type="match status" value="1"/>
</dbReference>
<dbReference type="PANTHER" id="PTHR11240:SF22">
    <property type="entry name" value="RIBONUCLEASE T2"/>
    <property type="match status" value="1"/>
</dbReference>
<dbReference type="Gene3D" id="3.90.730.10">
    <property type="entry name" value="Ribonuclease T2-like"/>
    <property type="match status" value="1"/>
</dbReference>
<keyword evidence="4" id="KW-0732">Signal</keyword>
<comment type="similarity">
    <text evidence="1 2">Belongs to the RNase T2 family.</text>
</comment>